<feature type="region of interest" description="Disordered" evidence="1">
    <location>
        <begin position="431"/>
        <end position="457"/>
    </location>
</feature>
<feature type="signal peptide" evidence="3">
    <location>
        <begin position="1"/>
        <end position="26"/>
    </location>
</feature>
<dbReference type="GeneID" id="107064790"/>
<keyword evidence="4" id="KW-1185">Reference proteome</keyword>
<keyword evidence="2" id="KW-0472">Membrane</keyword>
<dbReference type="RefSeq" id="XP_015173315.1">
    <property type="nucleotide sequence ID" value="XM_015317829.1"/>
</dbReference>
<evidence type="ECO:0000313" key="6">
    <source>
        <dbReference type="RefSeq" id="XP_015173315.1"/>
    </source>
</evidence>
<evidence type="ECO:0000256" key="1">
    <source>
        <dbReference type="SAM" id="MobiDB-lite"/>
    </source>
</evidence>
<feature type="chain" id="PRO_5045022378" evidence="3">
    <location>
        <begin position="27"/>
        <end position="497"/>
    </location>
</feature>
<feature type="transmembrane region" description="Helical" evidence="2">
    <location>
        <begin position="352"/>
        <end position="374"/>
    </location>
</feature>
<feature type="region of interest" description="Disordered" evidence="1">
    <location>
        <begin position="474"/>
        <end position="497"/>
    </location>
</feature>
<evidence type="ECO:0000313" key="5">
    <source>
        <dbReference type="RefSeq" id="XP_015173314.1"/>
    </source>
</evidence>
<keyword evidence="2" id="KW-1133">Transmembrane helix</keyword>
<protein>
    <submittedName>
        <fullName evidence="5 6">Uncharacterized protein LOC107064790 isoform X1</fullName>
    </submittedName>
</protein>
<evidence type="ECO:0000256" key="2">
    <source>
        <dbReference type="SAM" id="Phobius"/>
    </source>
</evidence>
<dbReference type="RefSeq" id="XP_015173314.1">
    <property type="nucleotide sequence ID" value="XM_015317828.1"/>
</dbReference>
<dbReference type="InterPro" id="IPR009635">
    <property type="entry name" value="NPDC1"/>
</dbReference>
<dbReference type="PANTHER" id="PTHR23352:SF2">
    <property type="entry name" value="NEURAL PROLIFERATION DIFFERENTIATION AND CONTROL PROTEIN 1"/>
    <property type="match status" value="1"/>
</dbReference>
<evidence type="ECO:0000313" key="4">
    <source>
        <dbReference type="Proteomes" id="UP000694924"/>
    </source>
</evidence>
<keyword evidence="3" id="KW-0732">Signal</keyword>
<accession>A0ABM1HZC8</accession>
<sequence>MIKMSFSLIISAWLIIFGTLTKFTNGEFEFYQDAVPEAPQDITALKQFAEYITNQNRKQQMHHSYLLPLLTSQINMKHHLDLTDQEKNELFKSLKGKYHFNDRLRDERLTPWNYISQIQPNDLKQTLPKNDYNLLYFGTNPMLKNVKYYFNPKVPYRNKFIKENPKYRDIDVAYVQDKMSPKETLYNPEIDDNVNKEALVKKFFHQNNLMSTNRQTIEENKSFIQQIEQIQPVEQMQPIEQLPKFTYYLGEPDIKDKHPFAIKPNDPRYYKEIIWNVDTKSSKEYEEMTVEPITNKENLLVETTTVKQLTDTDVKKHDEVEDINVSTLMETEQSEENRPFIFAMPQDLNDDIYFIAIIAGCSAAAMFICVLISLTWCRLQRGVKAAADIEYPAYGVTGPNKDISPSEDQRLAQSAQMYHFQHQKQQIIAMENRTSATRDTGSVSDAESDEENEEGDYTVYECPGLAATSEMEVKNPLFNDVPTPATPAHTNKEEDHM</sequence>
<keyword evidence="2" id="KW-0812">Transmembrane</keyword>
<organism evidence="4 6">
    <name type="scientific">Polistes dominula</name>
    <name type="common">European paper wasp</name>
    <name type="synonym">Vespa dominula</name>
    <dbReference type="NCBI Taxonomy" id="743375"/>
    <lineage>
        <taxon>Eukaryota</taxon>
        <taxon>Metazoa</taxon>
        <taxon>Ecdysozoa</taxon>
        <taxon>Arthropoda</taxon>
        <taxon>Hexapoda</taxon>
        <taxon>Insecta</taxon>
        <taxon>Pterygota</taxon>
        <taxon>Neoptera</taxon>
        <taxon>Endopterygota</taxon>
        <taxon>Hymenoptera</taxon>
        <taxon>Apocrita</taxon>
        <taxon>Aculeata</taxon>
        <taxon>Vespoidea</taxon>
        <taxon>Vespidae</taxon>
        <taxon>Polistinae</taxon>
        <taxon>Polistini</taxon>
        <taxon>Polistes</taxon>
    </lineage>
</organism>
<proteinExistence type="predicted"/>
<dbReference type="Pfam" id="PF06809">
    <property type="entry name" value="NPDC1"/>
    <property type="match status" value="1"/>
</dbReference>
<name>A0ABM1HZC8_POLDO</name>
<feature type="compositionally biased region" description="Polar residues" evidence="1">
    <location>
        <begin position="432"/>
        <end position="445"/>
    </location>
</feature>
<gene>
    <name evidence="5 6" type="primary">LOC107064790</name>
</gene>
<feature type="compositionally biased region" description="Acidic residues" evidence="1">
    <location>
        <begin position="446"/>
        <end position="456"/>
    </location>
</feature>
<evidence type="ECO:0000256" key="3">
    <source>
        <dbReference type="SAM" id="SignalP"/>
    </source>
</evidence>
<reference evidence="5 6" key="1">
    <citation type="submission" date="2025-05" db="UniProtKB">
        <authorList>
            <consortium name="RefSeq"/>
        </authorList>
    </citation>
    <scope>IDENTIFICATION</scope>
    <source>
        <tissue evidence="5 6">Whole body</tissue>
    </source>
</reference>
<dbReference type="Proteomes" id="UP000694924">
    <property type="component" value="Unplaced"/>
</dbReference>
<dbReference type="PANTHER" id="PTHR23352">
    <property type="entry name" value="NEURAL PROLIFERATION DIFFERENTIATION AND CONTROL PROTEIN-1 NPDC-1 PROTEIN"/>
    <property type="match status" value="1"/>
</dbReference>